<dbReference type="Proteomes" id="UP001518976">
    <property type="component" value="Unassembled WGS sequence"/>
</dbReference>
<gene>
    <name evidence="3" type="ORF">JW592_06960</name>
</gene>
<sequence length="198" mass="20825">MRTTTWIMAGLLATALTTACSSENDRPEPAPPSRTSTSSPSGSPSATEPVRYKDASLTMGGESDDGDCGTVYASLDGTSPKLVEGGFELRYTNPDLSVAPCGGKSGQAKLSFLDPHDSVNAAYQVSGKQDGRSCNALVKSQEVPEINAGIPLSELKAGQQFCLTHPYDQNHAVELLRVEDISPDAGKVTFVVTAWGED</sequence>
<feature type="region of interest" description="Disordered" evidence="1">
    <location>
        <begin position="18"/>
        <end position="69"/>
    </location>
</feature>
<reference evidence="3 4" key="1">
    <citation type="submission" date="2021-02" db="EMBL/GenBank/DDBJ databases">
        <title>Streptomyces spirodelae sp. nov., isolated from duckweed.</title>
        <authorList>
            <person name="Saimee Y."/>
            <person name="Duangmal K."/>
        </authorList>
    </citation>
    <scope>NUCLEOTIDE SEQUENCE [LARGE SCALE GENOMIC DNA]</scope>
    <source>
        <strain evidence="3 4">DW4-2</strain>
    </source>
</reference>
<evidence type="ECO:0000256" key="2">
    <source>
        <dbReference type="SAM" id="SignalP"/>
    </source>
</evidence>
<keyword evidence="2" id="KW-0732">Signal</keyword>
<evidence type="ECO:0000313" key="4">
    <source>
        <dbReference type="Proteomes" id="UP001518976"/>
    </source>
</evidence>
<feature type="chain" id="PRO_5047015451" description="Lipoprotein" evidence="2">
    <location>
        <begin position="22"/>
        <end position="198"/>
    </location>
</feature>
<evidence type="ECO:0000256" key="1">
    <source>
        <dbReference type="SAM" id="MobiDB-lite"/>
    </source>
</evidence>
<dbReference type="PROSITE" id="PS51257">
    <property type="entry name" value="PROKAR_LIPOPROTEIN"/>
    <property type="match status" value="1"/>
</dbReference>
<keyword evidence="4" id="KW-1185">Reference proteome</keyword>
<accession>A0ABS3WQ31</accession>
<protein>
    <recommendedName>
        <fullName evidence="5">Lipoprotein</fullName>
    </recommendedName>
</protein>
<evidence type="ECO:0000313" key="3">
    <source>
        <dbReference type="EMBL" id="MBO8185213.1"/>
    </source>
</evidence>
<organism evidence="3 4">
    <name type="scientific">Streptomyces spirodelae</name>
    <dbReference type="NCBI Taxonomy" id="2812904"/>
    <lineage>
        <taxon>Bacteria</taxon>
        <taxon>Bacillati</taxon>
        <taxon>Actinomycetota</taxon>
        <taxon>Actinomycetes</taxon>
        <taxon>Kitasatosporales</taxon>
        <taxon>Streptomycetaceae</taxon>
        <taxon>Streptomyces</taxon>
    </lineage>
</organism>
<proteinExistence type="predicted"/>
<dbReference type="RefSeq" id="WP_209264023.1">
    <property type="nucleotide sequence ID" value="NZ_JAFFZN010000004.1"/>
</dbReference>
<feature type="compositionally biased region" description="Low complexity" evidence="1">
    <location>
        <begin position="33"/>
        <end position="49"/>
    </location>
</feature>
<comment type="caution">
    <text evidence="3">The sequence shown here is derived from an EMBL/GenBank/DDBJ whole genome shotgun (WGS) entry which is preliminary data.</text>
</comment>
<feature type="signal peptide" evidence="2">
    <location>
        <begin position="1"/>
        <end position="21"/>
    </location>
</feature>
<dbReference type="EMBL" id="JAFFZN010000004">
    <property type="protein sequence ID" value="MBO8185213.1"/>
    <property type="molecule type" value="Genomic_DNA"/>
</dbReference>
<evidence type="ECO:0008006" key="5">
    <source>
        <dbReference type="Google" id="ProtNLM"/>
    </source>
</evidence>
<name>A0ABS3WQ31_9ACTN</name>